<dbReference type="Gene3D" id="2.40.440.10">
    <property type="entry name" value="L,D-transpeptidase catalytic domain-like"/>
    <property type="match status" value="1"/>
</dbReference>
<dbReference type="AlphaFoldDB" id="A0A6J5Z6M2"/>
<evidence type="ECO:0000256" key="5">
    <source>
        <dbReference type="ARBA" id="ARBA00023316"/>
    </source>
</evidence>
<dbReference type="PANTHER" id="PTHR30582">
    <property type="entry name" value="L,D-TRANSPEPTIDASE"/>
    <property type="match status" value="1"/>
</dbReference>
<evidence type="ECO:0000313" key="7">
    <source>
        <dbReference type="EMBL" id="CAB4336732.1"/>
    </source>
</evidence>
<gene>
    <name evidence="7" type="ORF">UFOPK3547_00233</name>
</gene>
<dbReference type="CDD" id="cd16913">
    <property type="entry name" value="YkuD_like"/>
    <property type="match status" value="1"/>
</dbReference>
<dbReference type="GO" id="GO:0071972">
    <property type="term" value="F:peptidoglycan L,D-transpeptidase activity"/>
    <property type="evidence" value="ECO:0007669"/>
    <property type="project" value="TreeGrafter"/>
</dbReference>
<keyword evidence="4" id="KW-0573">Peptidoglycan synthesis</keyword>
<organism evidence="7">
    <name type="scientific">freshwater metagenome</name>
    <dbReference type="NCBI Taxonomy" id="449393"/>
    <lineage>
        <taxon>unclassified sequences</taxon>
        <taxon>metagenomes</taxon>
        <taxon>ecological metagenomes</taxon>
    </lineage>
</organism>
<name>A0A6J5Z6M2_9ZZZZ</name>
<sequence>MSRSRAVAPLAVCFALMGTATASALPSNADPQPPRRGVASTATLLDDAPVYKKPGAAKRVKIASAFTAWTGSQTVLLVLRSHRDADNRLWLRVLLPVRPNQSSGWILASHAKLGTTEARVEISLRSRSLRVRRAGRIVMSVRSVIGAPATPTPRGLFAIYERAASPRGASIGPFALHLTAFSEVLHSYDGGPGRVAIHGRAGALLGDPLGSAASHGCIRINNSALRRVAGYAKAGTPVAIANGWPSLPSAATP</sequence>
<dbReference type="EMBL" id="CAESAN010000011">
    <property type="protein sequence ID" value="CAB4336732.1"/>
    <property type="molecule type" value="Genomic_DNA"/>
</dbReference>
<evidence type="ECO:0000256" key="4">
    <source>
        <dbReference type="ARBA" id="ARBA00022984"/>
    </source>
</evidence>
<proteinExistence type="predicted"/>
<protein>
    <submittedName>
        <fullName evidence="7">Unannotated protein</fullName>
    </submittedName>
</protein>
<dbReference type="Pfam" id="PF03734">
    <property type="entry name" value="YkuD"/>
    <property type="match status" value="1"/>
</dbReference>
<dbReference type="InterPro" id="IPR038063">
    <property type="entry name" value="Transpep_catalytic_dom"/>
</dbReference>
<evidence type="ECO:0000256" key="1">
    <source>
        <dbReference type="ARBA" id="ARBA00004752"/>
    </source>
</evidence>
<dbReference type="PROSITE" id="PS52029">
    <property type="entry name" value="LD_TPASE"/>
    <property type="match status" value="1"/>
</dbReference>
<keyword evidence="2" id="KW-0808">Transferase</keyword>
<evidence type="ECO:0000259" key="6">
    <source>
        <dbReference type="PROSITE" id="PS52029"/>
    </source>
</evidence>
<dbReference type="InterPro" id="IPR005490">
    <property type="entry name" value="LD_TPept_cat_dom"/>
</dbReference>
<feature type="domain" description="L,D-TPase catalytic" evidence="6">
    <location>
        <begin position="118"/>
        <end position="241"/>
    </location>
</feature>
<reference evidence="7" key="1">
    <citation type="submission" date="2020-05" db="EMBL/GenBank/DDBJ databases">
        <authorList>
            <person name="Chiriac C."/>
            <person name="Salcher M."/>
            <person name="Ghai R."/>
            <person name="Kavagutti S V."/>
        </authorList>
    </citation>
    <scope>NUCLEOTIDE SEQUENCE</scope>
</reference>
<evidence type="ECO:0000256" key="2">
    <source>
        <dbReference type="ARBA" id="ARBA00022679"/>
    </source>
</evidence>
<dbReference type="GO" id="GO:0018104">
    <property type="term" value="P:peptidoglycan-protein cross-linking"/>
    <property type="evidence" value="ECO:0007669"/>
    <property type="project" value="TreeGrafter"/>
</dbReference>
<dbReference type="PANTHER" id="PTHR30582:SF2">
    <property type="entry name" value="L,D-TRANSPEPTIDASE YCIB-RELATED"/>
    <property type="match status" value="1"/>
</dbReference>
<comment type="pathway">
    <text evidence="1">Cell wall biogenesis; peptidoglycan biosynthesis.</text>
</comment>
<accession>A0A6J5Z6M2</accession>
<dbReference type="SUPFAM" id="SSF141523">
    <property type="entry name" value="L,D-transpeptidase catalytic domain-like"/>
    <property type="match status" value="1"/>
</dbReference>
<dbReference type="GO" id="GO:0005576">
    <property type="term" value="C:extracellular region"/>
    <property type="evidence" value="ECO:0007669"/>
    <property type="project" value="TreeGrafter"/>
</dbReference>
<dbReference type="InterPro" id="IPR050979">
    <property type="entry name" value="LD-transpeptidase"/>
</dbReference>
<evidence type="ECO:0000256" key="3">
    <source>
        <dbReference type="ARBA" id="ARBA00022960"/>
    </source>
</evidence>
<dbReference type="GO" id="GO:0071555">
    <property type="term" value="P:cell wall organization"/>
    <property type="evidence" value="ECO:0007669"/>
    <property type="project" value="UniProtKB-KW"/>
</dbReference>
<keyword evidence="3" id="KW-0133">Cell shape</keyword>
<keyword evidence="5" id="KW-0961">Cell wall biogenesis/degradation</keyword>
<dbReference type="GO" id="GO:0008360">
    <property type="term" value="P:regulation of cell shape"/>
    <property type="evidence" value="ECO:0007669"/>
    <property type="project" value="UniProtKB-KW"/>
</dbReference>
<dbReference type="UniPathway" id="UPA00219"/>
<dbReference type="GO" id="GO:0016740">
    <property type="term" value="F:transferase activity"/>
    <property type="evidence" value="ECO:0007669"/>
    <property type="project" value="UniProtKB-KW"/>
</dbReference>